<organism evidence="4">
    <name type="scientific">marine sediment metagenome</name>
    <dbReference type="NCBI Taxonomy" id="412755"/>
    <lineage>
        <taxon>unclassified sequences</taxon>
        <taxon>metagenomes</taxon>
        <taxon>ecological metagenomes</taxon>
    </lineage>
</organism>
<dbReference type="Pfam" id="PF00466">
    <property type="entry name" value="Ribosomal_L10"/>
    <property type="match status" value="1"/>
</dbReference>
<dbReference type="NCBIfam" id="NF000955">
    <property type="entry name" value="PRK00099.1-1"/>
    <property type="match status" value="1"/>
</dbReference>
<reference evidence="4" key="1">
    <citation type="journal article" date="2015" name="Nature">
        <title>Complex archaea that bridge the gap between prokaryotes and eukaryotes.</title>
        <authorList>
            <person name="Spang A."/>
            <person name="Saw J.H."/>
            <person name="Jorgensen S.L."/>
            <person name="Zaremba-Niedzwiedzka K."/>
            <person name="Martijn J."/>
            <person name="Lind A.E."/>
            <person name="van Eijk R."/>
            <person name="Schleper C."/>
            <person name="Guy L."/>
            <person name="Ettema T.J."/>
        </authorList>
    </citation>
    <scope>NUCLEOTIDE SEQUENCE</scope>
</reference>
<comment type="similarity">
    <text evidence="1">Belongs to the universal ribosomal protein uL10 family.</text>
</comment>
<dbReference type="InterPro" id="IPR043141">
    <property type="entry name" value="Ribosomal_uL10-like_sf"/>
</dbReference>
<dbReference type="GO" id="GO:0003735">
    <property type="term" value="F:structural constituent of ribosome"/>
    <property type="evidence" value="ECO:0007669"/>
    <property type="project" value="InterPro"/>
</dbReference>
<dbReference type="HAMAP" id="MF_00362">
    <property type="entry name" value="Ribosomal_uL10"/>
    <property type="match status" value="1"/>
</dbReference>
<evidence type="ECO:0000256" key="1">
    <source>
        <dbReference type="ARBA" id="ARBA00008889"/>
    </source>
</evidence>
<accession>A0A0F9RA09</accession>
<dbReference type="PANTHER" id="PTHR11560">
    <property type="entry name" value="39S RIBOSOMAL PROTEIN L10, MITOCHONDRIAL"/>
    <property type="match status" value="1"/>
</dbReference>
<dbReference type="GO" id="GO:0006412">
    <property type="term" value="P:translation"/>
    <property type="evidence" value="ECO:0007669"/>
    <property type="project" value="InterPro"/>
</dbReference>
<dbReference type="Gene3D" id="3.30.70.1730">
    <property type="match status" value="1"/>
</dbReference>
<evidence type="ECO:0000313" key="4">
    <source>
        <dbReference type="EMBL" id="KKN51684.1"/>
    </source>
</evidence>
<dbReference type="AlphaFoldDB" id="A0A0F9RA09"/>
<dbReference type="EMBL" id="LAZR01001052">
    <property type="protein sequence ID" value="KKN51684.1"/>
    <property type="molecule type" value="Genomic_DNA"/>
</dbReference>
<gene>
    <name evidence="4" type="ORF">LCGC14_0620190</name>
</gene>
<evidence type="ECO:0000256" key="3">
    <source>
        <dbReference type="ARBA" id="ARBA00023274"/>
    </source>
</evidence>
<protein>
    <recommendedName>
        <fullName evidence="5">50S ribosomal protein L10</fullName>
    </recommendedName>
</protein>
<dbReference type="CDD" id="cd05797">
    <property type="entry name" value="Ribosomal_L10"/>
    <property type="match status" value="1"/>
</dbReference>
<keyword evidence="2" id="KW-0689">Ribosomal protein</keyword>
<comment type="caution">
    <text evidence="4">The sequence shown here is derived from an EMBL/GenBank/DDBJ whole genome shotgun (WGS) entry which is preliminary data.</text>
</comment>
<dbReference type="InterPro" id="IPR047865">
    <property type="entry name" value="Ribosomal_uL10_bac_type"/>
</dbReference>
<dbReference type="PROSITE" id="PS01109">
    <property type="entry name" value="RIBOSOMAL_L10"/>
    <property type="match status" value="1"/>
</dbReference>
<dbReference type="InterPro" id="IPR001790">
    <property type="entry name" value="Ribosomal_uL10"/>
</dbReference>
<dbReference type="GO" id="GO:0015934">
    <property type="term" value="C:large ribosomal subunit"/>
    <property type="evidence" value="ECO:0007669"/>
    <property type="project" value="InterPro"/>
</dbReference>
<proteinExistence type="inferred from homology"/>
<evidence type="ECO:0008006" key="5">
    <source>
        <dbReference type="Google" id="ProtNLM"/>
    </source>
</evidence>
<sequence>MDRAQKEQLVDELGQIFESSGVVVVSHYVGLTVADMQNLRARARAAGGAVRVAKNRLAKIALDGKPCESIADLLTGMTVLTYSEDPVAAAKVAQEFAKENAKFVILGGAMGENALDVAGVEAVSKMPSREELISTIAGMLGAPASNIAGAIGAPASNIASILSTIEDKAAA</sequence>
<dbReference type="InterPro" id="IPR022973">
    <property type="entry name" value="Ribosomal_uL10_bac"/>
</dbReference>
<keyword evidence="3" id="KW-0687">Ribonucleoprotein</keyword>
<dbReference type="SUPFAM" id="SSF160369">
    <property type="entry name" value="Ribosomal protein L10-like"/>
    <property type="match status" value="1"/>
</dbReference>
<name>A0A0F9RA09_9ZZZZ</name>
<dbReference type="InterPro" id="IPR002363">
    <property type="entry name" value="Ribosomal_uL10_CS_bac"/>
</dbReference>
<dbReference type="Gene3D" id="6.10.250.290">
    <property type="match status" value="1"/>
</dbReference>
<evidence type="ECO:0000256" key="2">
    <source>
        <dbReference type="ARBA" id="ARBA00022980"/>
    </source>
</evidence>